<feature type="compositionally biased region" description="Gly residues" evidence="1">
    <location>
        <begin position="411"/>
        <end position="421"/>
    </location>
</feature>
<proteinExistence type="predicted"/>
<protein>
    <recommendedName>
        <fullName evidence="4">HNH domain-containing protein</fullName>
    </recommendedName>
</protein>
<gene>
    <name evidence="2" type="ORF">HMN09_00881000</name>
</gene>
<dbReference type="EMBL" id="JACAZE010000012">
    <property type="protein sequence ID" value="KAF7302469.1"/>
    <property type="molecule type" value="Genomic_DNA"/>
</dbReference>
<evidence type="ECO:0000256" key="1">
    <source>
        <dbReference type="SAM" id="MobiDB-lite"/>
    </source>
</evidence>
<dbReference type="Proteomes" id="UP000613580">
    <property type="component" value="Unassembled WGS sequence"/>
</dbReference>
<feature type="compositionally biased region" description="Basic and acidic residues" evidence="1">
    <location>
        <begin position="436"/>
        <end position="447"/>
    </location>
</feature>
<feature type="compositionally biased region" description="Basic and acidic residues" evidence="1">
    <location>
        <begin position="366"/>
        <end position="377"/>
    </location>
</feature>
<sequence>MEGVSMAMRPLRDRLAWSEIIQFVDVEPVPAISTKNEGQAQRYLAKFRDVEDCVWVHESDLNACARALAVDFSKQRARVPKKQKTSQMSNQKRVEIGKEAKASLDPKGTEICAVCNTDAHRMSEYCHVVDAAVKQQAAMLNFLRELGLPADLDTTALANVFLACNGCHSGTVNEQVAWMPALEVLESMIQSLNEGIKPSDLFAETEKKFEGDLAQLKNLYHLISVVPTNMHDQTLHLLDPAPETVEFKGKTFQVWNREVVPRYTPGMSYTRTIFDLHRLDHALRLWRMEHFNLAYIMAVAFYRLNPLSIAAHAKQLTGIHRKAARLIRHLIGILHQRSAEAEQAGVDDDDDPNDYGPSGYPSNGPSDKKPGRNDDGPGPRGPPSASGQSDSSHQGPGPTTGDKRKRDSPIGGAGLARGGPQSGCSDQGQKRQCGAHQEERLVRDVVREVILQQELDGIEDPSESIGKQVGTEADESVDSDDTDSENGAQKNACIPSVQYWQAGVPFGLAPRSPSPPSDDTSWRHDCSVGPRYFHVPAVQE</sequence>
<keyword evidence="3" id="KW-1185">Reference proteome</keyword>
<evidence type="ECO:0000313" key="3">
    <source>
        <dbReference type="Proteomes" id="UP000613580"/>
    </source>
</evidence>
<comment type="caution">
    <text evidence="2">The sequence shown here is derived from an EMBL/GenBank/DDBJ whole genome shotgun (WGS) entry which is preliminary data.</text>
</comment>
<evidence type="ECO:0008006" key="4">
    <source>
        <dbReference type="Google" id="ProtNLM"/>
    </source>
</evidence>
<accession>A0A8H6W7V2</accession>
<evidence type="ECO:0000313" key="2">
    <source>
        <dbReference type="EMBL" id="KAF7302469.1"/>
    </source>
</evidence>
<name>A0A8H6W7V2_MYCCL</name>
<organism evidence="2 3">
    <name type="scientific">Mycena chlorophos</name>
    <name type="common">Agaric fungus</name>
    <name type="synonym">Agaricus chlorophos</name>
    <dbReference type="NCBI Taxonomy" id="658473"/>
    <lineage>
        <taxon>Eukaryota</taxon>
        <taxon>Fungi</taxon>
        <taxon>Dikarya</taxon>
        <taxon>Basidiomycota</taxon>
        <taxon>Agaricomycotina</taxon>
        <taxon>Agaricomycetes</taxon>
        <taxon>Agaricomycetidae</taxon>
        <taxon>Agaricales</taxon>
        <taxon>Marasmiineae</taxon>
        <taxon>Mycenaceae</taxon>
        <taxon>Mycena</taxon>
    </lineage>
</organism>
<reference evidence="2" key="1">
    <citation type="submission" date="2020-05" db="EMBL/GenBank/DDBJ databases">
        <title>Mycena genomes resolve the evolution of fungal bioluminescence.</title>
        <authorList>
            <person name="Tsai I.J."/>
        </authorList>
    </citation>
    <scope>NUCLEOTIDE SEQUENCE</scope>
    <source>
        <strain evidence="2">110903Hualien_Pintung</strain>
    </source>
</reference>
<feature type="region of interest" description="Disordered" evidence="1">
    <location>
        <begin position="341"/>
        <end position="525"/>
    </location>
</feature>
<dbReference type="AlphaFoldDB" id="A0A8H6W7V2"/>
<feature type="compositionally biased region" description="Acidic residues" evidence="1">
    <location>
        <begin position="472"/>
        <end position="484"/>
    </location>
</feature>